<proteinExistence type="predicted"/>
<dbReference type="EMBL" id="KN847492">
    <property type="protein sequence ID" value="KIW20205.1"/>
    <property type="molecule type" value="Genomic_DNA"/>
</dbReference>
<name>A0A0D2BNV0_9EURO</name>
<gene>
    <name evidence="1" type="ORF">PV08_00780</name>
</gene>
<dbReference type="VEuPathDB" id="FungiDB:PV08_00780"/>
<dbReference type="RefSeq" id="XP_016240421.1">
    <property type="nucleotide sequence ID" value="XM_016375145.1"/>
</dbReference>
<dbReference type="HOGENOM" id="CLU_2573908_0_0_1"/>
<keyword evidence="2" id="KW-1185">Reference proteome</keyword>
<sequence length="81" mass="9098">MEEVARLVEGEKGHADYDRSLVGNGKGETESIAYTDGYSEKTESMFDVRRSSVTDKIADAISSTAGKYHAWILVALRREWR</sequence>
<evidence type="ECO:0000313" key="1">
    <source>
        <dbReference type="EMBL" id="KIW20205.1"/>
    </source>
</evidence>
<dbReference type="AlphaFoldDB" id="A0A0D2BNV0"/>
<accession>A0A0D2BNV0</accession>
<evidence type="ECO:0000313" key="2">
    <source>
        <dbReference type="Proteomes" id="UP000053328"/>
    </source>
</evidence>
<reference evidence="1 2" key="1">
    <citation type="submission" date="2015-01" db="EMBL/GenBank/DDBJ databases">
        <title>The Genome Sequence of Exophiala spinifera CBS89968.</title>
        <authorList>
            <consortium name="The Broad Institute Genomics Platform"/>
            <person name="Cuomo C."/>
            <person name="de Hoog S."/>
            <person name="Gorbushina A."/>
            <person name="Stielow B."/>
            <person name="Teixiera M."/>
            <person name="Abouelleil A."/>
            <person name="Chapman S.B."/>
            <person name="Priest M."/>
            <person name="Young S.K."/>
            <person name="Wortman J."/>
            <person name="Nusbaum C."/>
            <person name="Birren B."/>
        </authorList>
    </citation>
    <scope>NUCLEOTIDE SEQUENCE [LARGE SCALE GENOMIC DNA]</scope>
    <source>
        <strain evidence="1 2">CBS 89968</strain>
    </source>
</reference>
<protein>
    <submittedName>
        <fullName evidence="1">Uncharacterized protein</fullName>
    </submittedName>
</protein>
<organism evidence="1 2">
    <name type="scientific">Exophiala spinifera</name>
    <dbReference type="NCBI Taxonomy" id="91928"/>
    <lineage>
        <taxon>Eukaryota</taxon>
        <taxon>Fungi</taxon>
        <taxon>Dikarya</taxon>
        <taxon>Ascomycota</taxon>
        <taxon>Pezizomycotina</taxon>
        <taxon>Eurotiomycetes</taxon>
        <taxon>Chaetothyriomycetidae</taxon>
        <taxon>Chaetothyriales</taxon>
        <taxon>Herpotrichiellaceae</taxon>
        <taxon>Exophiala</taxon>
    </lineage>
</organism>
<dbReference type="Proteomes" id="UP000053328">
    <property type="component" value="Unassembled WGS sequence"/>
</dbReference>
<dbReference type="GeneID" id="27327863"/>